<dbReference type="EMBL" id="JACSQK010000005">
    <property type="protein sequence ID" value="MBD7961181.1"/>
    <property type="molecule type" value="Genomic_DNA"/>
</dbReference>
<evidence type="ECO:0000313" key="1">
    <source>
        <dbReference type="EMBL" id="MBD7961181.1"/>
    </source>
</evidence>
<evidence type="ECO:0000313" key="2">
    <source>
        <dbReference type="Proteomes" id="UP000634919"/>
    </source>
</evidence>
<keyword evidence="2" id="KW-1185">Reference proteome</keyword>
<comment type="caution">
    <text evidence="1">The sequence shown here is derived from an EMBL/GenBank/DDBJ whole genome shotgun (WGS) entry which is preliminary data.</text>
</comment>
<dbReference type="RefSeq" id="WP_191723567.1">
    <property type="nucleotide sequence ID" value="NZ_JACSQK010000005.1"/>
</dbReference>
<gene>
    <name evidence="1" type="ORF">H9646_11855</name>
</gene>
<protein>
    <submittedName>
        <fullName evidence="1">Uncharacterized protein</fullName>
    </submittedName>
</protein>
<sequence>MTTPAQLTRHHSASVDRLVHEKPIALRLDKQELADAHAQAKAQGRSSSNFARLIHLMGMAQYKRLGRIELPAADMASN</sequence>
<reference evidence="1 2" key="1">
    <citation type="submission" date="2020-08" db="EMBL/GenBank/DDBJ databases">
        <title>A Genomic Blueprint of the Chicken Gut Microbiome.</title>
        <authorList>
            <person name="Gilroy R."/>
            <person name="Ravi A."/>
            <person name="Getino M."/>
            <person name="Pursley I."/>
            <person name="Horton D.L."/>
            <person name="Alikhan N.-F."/>
            <person name="Baker D."/>
            <person name="Gharbi K."/>
            <person name="Hall N."/>
            <person name="Watson M."/>
            <person name="Adriaenssens E.M."/>
            <person name="Foster-Nyarko E."/>
            <person name="Jarju S."/>
            <person name="Secka A."/>
            <person name="Antonio M."/>
            <person name="Oren A."/>
            <person name="Chaudhuri R."/>
            <person name="La Ragione R.M."/>
            <person name="Hildebrand F."/>
            <person name="Pallen M.J."/>
        </authorList>
    </citation>
    <scope>NUCLEOTIDE SEQUENCE [LARGE SCALE GENOMIC DNA]</scope>
    <source>
        <strain evidence="1 2">Sa2CVA6</strain>
    </source>
</reference>
<accession>A0ABR8SCI3</accession>
<proteinExistence type="predicted"/>
<dbReference type="Proteomes" id="UP000634919">
    <property type="component" value="Unassembled WGS sequence"/>
</dbReference>
<name>A0ABR8SCI3_9BURK</name>
<organism evidence="1 2">
    <name type="scientific">Comamonas avium</name>
    <dbReference type="NCBI Taxonomy" id="2762231"/>
    <lineage>
        <taxon>Bacteria</taxon>
        <taxon>Pseudomonadati</taxon>
        <taxon>Pseudomonadota</taxon>
        <taxon>Betaproteobacteria</taxon>
        <taxon>Burkholderiales</taxon>
        <taxon>Comamonadaceae</taxon>
        <taxon>Comamonas</taxon>
    </lineage>
</organism>